<feature type="region of interest" description="Disordered" evidence="1">
    <location>
        <begin position="109"/>
        <end position="139"/>
    </location>
</feature>
<proteinExistence type="predicted"/>
<gene>
    <name evidence="2" type="ORF">SSP531S_53030</name>
</gene>
<feature type="compositionally biased region" description="Gly residues" evidence="1">
    <location>
        <begin position="124"/>
        <end position="139"/>
    </location>
</feature>
<evidence type="ECO:0000256" key="1">
    <source>
        <dbReference type="SAM" id="MobiDB-lite"/>
    </source>
</evidence>
<evidence type="ECO:0000313" key="3">
    <source>
        <dbReference type="Proteomes" id="UP000265354"/>
    </source>
</evidence>
<sequence length="139" mass="14623">MHAHVRSGAKMQPISTRPVSGRVRMSTVDGRARVPVPRFLAPRRRAAWMPAELLAGNAAVPYDEAASGGKRRPGGFAGRGPAARHPDGFPRFARPPLVRCPAVRSVAEVEFGPGPEREVAAGGDRQGPAGGGEPGRAEF</sequence>
<dbReference type="Proteomes" id="UP000265354">
    <property type="component" value="Unassembled WGS sequence"/>
</dbReference>
<dbReference type="EMBL" id="BGZL01000023">
    <property type="protein sequence ID" value="GBQ03825.1"/>
    <property type="molecule type" value="Genomic_DNA"/>
</dbReference>
<reference evidence="2 3" key="1">
    <citation type="submission" date="2018-07" db="EMBL/GenBank/DDBJ databases">
        <title>Whole Genome Shotgun Sequence of Streptomyces spongiicola strain 531S.</title>
        <authorList>
            <person name="Dohra H."/>
            <person name="Kodani S."/>
        </authorList>
    </citation>
    <scope>NUCLEOTIDE SEQUENCE [LARGE SCALE GENOMIC DNA]</scope>
    <source>
        <strain evidence="2 3">531S</strain>
    </source>
</reference>
<dbReference type="AlphaFoldDB" id="A0A388T8J3"/>
<name>A0A388T8J3_9ACTN</name>
<organism evidence="2 3">
    <name type="scientific">Streptomyces spongiicola</name>
    <dbReference type="NCBI Taxonomy" id="1690221"/>
    <lineage>
        <taxon>Bacteria</taxon>
        <taxon>Bacillati</taxon>
        <taxon>Actinomycetota</taxon>
        <taxon>Actinomycetes</taxon>
        <taxon>Kitasatosporales</taxon>
        <taxon>Streptomycetaceae</taxon>
        <taxon>Streptomyces</taxon>
    </lineage>
</organism>
<feature type="region of interest" description="Disordered" evidence="1">
    <location>
        <begin position="64"/>
        <end position="95"/>
    </location>
</feature>
<protein>
    <submittedName>
        <fullName evidence="2">Uncharacterized protein</fullName>
    </submittedName>
</protein>
<feature type="region of interest" description="Disordered" evidence="1">
    <location>
        <begin position="1"/>
        <end position="22"/>
    </location>
</feature>
<comment type="caution">
    <text evidence="2">The sequence shown here is derived from an EMBL/GenBank/DDBJ whole genome shotgun (WGS) entry which is preliminary data.</text>
</comment>
<evidence type="ECO:0000313" key="2">
    <source>
        <dbReference type="EMBL" id="GBQ03825.1"/>
    </source>
</evidence>
<accession>A0A388T8J3</accession>